<feature type="region of interest" description="Disordered" evidence="1">
    <location>
        <begin position="588"/>
        <end position="626"/>
    </location>
</feature>
<keyword evidence="3" id="KW-0418">Kinase</keyword>
<proteinExistence type="predicted"/>
<dbReference type="InterPro" id="IPR000719">
    <property type="entry name" value="Prot_kinase_dom"/>
</dbReference>
<dbReference type="GO" id="GO:0005524">
    <property type="term" value="F:ATP binding"/>
    <property type="evidence" value="ECO:0007669"/>
    <property type="project" value="InterPro"/>
</dbReference>
<evidence type="ECO:0000256" key="1">
    <source>
        <dbReference type="SAM" id="MobiDB-lite"/>
    </source>
</evidence>
<dbReference type="SUPFAM" id="SSF82171">
    <property type="entry name" value="DPP6 N-terminal domain-like"/>
    <property type="match status" value="1"/>
</dbReference>
<dbReference type="EMBL" id="WIGO01000241">
    <property type="protein sequence ID" value="KAF6822267.1"/>
    <property type="molecule type" value="Genomic_DNA"/>
</dbReference>
<dbReference type="PANTHER" id="PTHR44329">
    <property type="entry name" value="SERINE/THREONINE-PROTEIN KINASE TNNI3K-RELATED"/>
    <property type="match status" value="1"/>
</dbReference>
<gene>
    <name evidence="3" type="ORF">CPLU01_12127</name>
</gene>
<sequence length="715" mass="80896">MSFATAETAEKVLTADNLRLVYRALTTSDDGQDRGFTIDEDGFVKNIEKKKLHTFLAVLLEANCSIHAVWSFTTKLVEGRTIGTAPDNHHYAGPPYSLPADRTYLKKLFDDDLETVNNFYKAQTYFSTVVLRGGENVKIQHPDISRLPWLKEDWIGSGSFGDVYKVVIAEGHFRAKDNPNKKAKVVARKDYIYEVDAKKSFEDERLAMDKIFRGIVKHVNVLKSLGSLEIECNPPKFSLFMPLALEDLETYMNANNDTAHVALDADARRRLIRSAFGLADGLQYLHQGITTPEGDKLVCYHMDLKPGNILLFKDDRVARENPHDDDRIWKVSDFGMSRVKARQTSTERDKELDLRKLFRSNVKPQQNQASATRNRRGKGTYLPSEAAKETKEMDHKSDIWSLGCVISELFTYMEEGSRGLDAYGERRLGRSEMDADVFYERRKFRHDFGINSEVQSQHKRLIKAASRRNPAERNAVEYMLEFLERNVLRTDKSKRCNAVDVADHLRETRNKYQIRGLEKAVSAPRWLNSFKLPRSVKPAVPQNVEQWRLLIDNTTSLKGCESSPDGTVIVYWSDSKICVFFGPAGASDEKTHFESGSDSRSDSISRSEEAGLIPVERGPPDEQGQSWRSVKLTKRYLIAVTKGGDFNCYIFDIEAASNLTRYSVVPLGHPEVHMFAVSPDEKTIVGILANHAGGTRGSLFTANISQPWASAQLEE</sequence>
<dbReference type="Gene3D" id="1.10.510.10">
    <property type="entry name" value="Transferase(Phosphotransferase) domain 1"/>
    <property type="match status" value="1"/>
</dbReference>
<accession>A0A8H6JZF4</accession>
<name>A0A8H6JZF4_9PEZI</name>
<organism evidence="3 4">
    <name type="scientific">Colletotrichum plurivorum</name>
    <dbReference type="NCBI Taxonomy" id="2175906"/>
    <lineage>
        <taxon>Eukaryota</taxon>
        <taxon>Fungi</taxon>
        <taxon>Dikarya</taxon>
        <taxon>Ascomycota</taxon>
        <taxon>Pezizomycotina</taxon>
        <taxon>Sordariomycetes</taxon>
        <taxon>Hypocreomycetidae</taxon>
        <taxon>Glomerellales</taxon>
        <taxon>Glomerellaceae</taxon>
        <taxon>Colletotrichum</taxon>
        <taxon>Colletotrichum orchidearum species complex</taxon>
    </lineage>
</organism>
<dbReference type="GO" id="GO:0004674">
    <property type="term" value="F:protein serine/threonine kinase activity"/>
    <property type="evidence" value="ECO:0007669"/>
    <property type="project" value="UniProtKB-KW"/>
</dbReference>
<feature type="compositionally biased region" description="Basic and acidic residues" evidence="1">
    <location>
        <begin position="588"/>
        <end position="609"/>
    </location>
</feature>
<evidence type="ECO:0000313" key="4">
    <source>
        <dbReference type="Proteomes" id="UP000654918"/>
    </source>
</evidence>
<keyword evidence="4" id="KW-1185">Reference proteome</keyword>
<dbReference type="Proteomes" id="UP000654918">
    <property type="component" value="Unassembled WGS sequence"/>
</dbReference>
<keyword evidence="3" id="KW-0808">Transferase</keyword>
<dbReference type="Pfam" id="PF00069">
    <property type="entry name" value="Pkinase"/>
    <property type="match status" value="1"/>
</dbReference>
<comment type="caution">
    <text evidence="3">The sequence shown here is derived from an EMBL/GenBank/DDBJ whole genome shotgun (WGS) entry which is preliminary data.</text>
</comment>
<feature type="region of interest" description="Disordered" evidence="1">
    <location>
        <begin position="363"/>
        <end position="389"/>
    </location>
</feature>
<keyword evidence="3" id="KW-0723">Serine/threonine-protein kinase</keyword>
<protein>
    <submittedName>
        <fullName evidence="3">Serine/threonine protein kinase</fullName>
    </submittedName>
</protein>
<dbReference type="AlphaFoldDB" id="A0A8H6JZF4"/>
<feature type="compositionally biased region" description="Polar residues" evidence="1">
    <location>
        <begin position="363"/>
        <end position="372"/>
    </location>
</feature>
<evidence type="ECO:0000259" key="2">
    <source>
        <dbReference type="PROSITE" id="PS50011"/>
    </source>
</evidence>
<dbReference type="PROSITE" id="PS50011">
    <property type="entry name" value="PROTEIN_KINASE_DOM"/>
    <property type="match status" value="1"/>
</dbReference>
<dbReference type="CDD" id="cd00180">
    <property type="entry name" value="PKc"/>
    <property type="match status" value="1"/>
</dbReference>
<dbReference type="InterPro" id="IPR008271">
    <property type="entry name" value="Ser/Thr_kinase_AS"/>
</dbReference>
<reference evidence="3" key="1">
    <citation type="journal article" date="2020" name="Phytopathology">
        <title>Genome Sequence Resources of Colletotrichum truncatum, C. plurivorum, C. musicola, and C. sojae: Four Species Pathogenic to Soybean (Glycine max).</title>
        <authorList>
            <person name="Rogerio F."/>
            <person name="Boufleur T.R."/>
            <person name="Ciampi-Guillardi M."/>
            <person name="Sukno S.A."/>
            <person name="Thon M.R."/>
            <person name="Massola Junior N.S."/>
            <person name="Baroncelli R."/>
        </authorList>
    </citation>
    <scope>NUCLEOTIDE SEQUENCE</scope>
    <source>
        <strain evidence="3">LFN00145</strain>
    </source>
</reference>
<dbReference type="SUPFAM" id="SSF56112">
    <property type="entry name" value="Protein kinase-like (PK-like)"/>
    <property type="match status" value="1"/>
</dbReference>
<dbReference type="PROSITE" id="PS00108">
    <property type="entry name" value="PROTEIN_KINASE_ST"/>
    <property type="match status" value="1"/>
</dbReference>
<dbReference type="InterPro" id="IPR011009">
    <property type="entry name" value="Kinase-like_dom_sf"/>
</dbReference>
<feature type="domain" description="Protein kinase" evidence="2">
    <location>
        <begin position="149"/>
        <end position="488"/>
    </location>
</feature>
<dbReference type="SMART" id="SM00220">
    <property type="entry name" value="S_TKc"/>
    <property type="match status" value="1"/>
</dbReference>
<evidence type="ECO:0000313" key="3">
    <source>
        <dbReference type="EMBL" id="KAF6822267.1"/>
    </source>
</evidence>
<dbReference type="InterPro" id="IPR051681">
    <property type="entry name" value="Ser/Thr_Kinases-Pseudokinases"/>
</dbReference>